<name>A0A2T0Q4W9_9ACTN</name>
<feature type="transmembrane region" description="Helical" evidence="1">
    <location>
        <begin position="58"/>
        <end position="76"/>
    </location>
</feature>
<evidence type="ECO:0000256" key="1">
    <source>
        <dbReference type="SAM" id="Phobius"/>
    </source>
</evidence>
<keyword evidence="3" id="KW-1185">Reference proteome</keyword>
<reference evidence="2 3" key="1">
    <citation type="submission" date="2018-03" db="EMBL/GenBank/DDBJ databases">
        <title>Genomic Encyclopedia of Archaeal and Bacterial Type Strains, Phase II (KMG-II): from individual species to whole genera.</title>
        <authorList>
            <person name="Goeker M."/>
        </authorList>
    </citation>
    <scope>NUCLEOTIDE SEQUENCE [LARGE SCALE GENOMIC DNA]</scope>
    <source>
        <strain evidence="2 3">DSM 45601</strain>
    </source>
</reference>
<protein>
    <submittedName>
        <fullName evidence="2">Uncharacterized protein</fullName>
    </submittedName>
</protein>
<feature type="transmembrane region" description="Helical" evidence="1">
    <location>
        <begin position="35"/>
        <end position="52"/>
    </location>
</feature>
<comment type="caution">
    <text evidence="2">The sequence shown here is derived from an EMBL/GenBank/DDBJ whole genome shotgun (WGS) entry which is preliminary data.</text>
</comment>
<sequence>METEAGAASRPTPEEAARVLDQIGRDRDAVRRLPAPAWYFPAVAAMVAAAHLSQLLPSPVGALVALAVVAAAVLAVRRHADALGVVGWSVPPRIWLPMGALIATAPAAAVLDQVYGQRWAWIAAAALGAGAVLAWGALHRRAVERGA</sequence>
<gene>
    <name evidence="2" type="ORF">CLV72_104379</name>
</gene>
<dbReference type="RefSeq" id="WP_106246277.1">
    <property type="nucleotide sequence ID" value="NZ_PVZC01000004.1"/>
</dbReference>
<feature type="transmembrane region" description="Helical" evidence="1">
    <location>
        <begin position="83"/>
        <end position="107"/>
    </location>
</feature>
<dbReference type="Proteomes" id="UP000237846">
    <property type="component" value="Unassembled WGS sequence"/>
</dbReference>
<proteinExistence type="predicted"/>
<evidence type="ECO:0000313" key="2">
    <source>
        <dbReference type="EMBL" id="PRX98799.1"/>
    </source>
</evidence>
<keyword evidence="1" id="KW-0472">Membrane</keyword>
<dbReference type="EMBL" id="PVZC01000004">
    <property type="protein sequence ID" value="PRX98799.1"/>
    <property type="molecule type" value="Genomic_DNA"/>
</dbReference>
<keyword evidence="1" id="KW-1133">Transmembrane helix</keyword>
<dbReference type="AlphaFoldDB" id="A0A2T0Q4W9"/>
<accession>A0A2T0Q4W9</accession>
<evidence type="ECO:0000313" key="3">
    <source>
        <dbReference type="Proteomes" id="UP000237846"/>
    </source>
</evidence>
<organism evidence="2 3">
    <name type="scientific">Allonocardiopsis opalescens</name>
    <dbReference type="NCBI Taxonomy" id="1144618"/>
    <lineage>
        <taxon>Bacteria</taxon>
        <taxon>Bacillati</taxon>
        <taxon>Actinomycetota</taxon>
        <taxon>Actinomycetes</taxon>
        <taxon>Streptosporangiales</taxon>
        <taxon>Allonocardiopsis</taxon>
    </lineage>
</organism>
<feature type="transmembrane region" description="Helical" evidence="1">
    <location>
        <begin position="119"/>
        <end position="138"/>
    </location>
</feature>
<keyword evidence="1" id="KW-0812">Transmembrane</keyword>